<protein>
    <submittedName>
        <fullName evidence="2">Fatty-acid metabolism regulator protein</fullName>
    </submittedName>
</protein>
<evidence type="ECO:0000259" key="1">
    <source>
        <dbReference type="Pfam" id="PF00549"/>
    </source>
</evidence>
<dbReference type="Gene3D" id="3.40.50.261">
    <property type="entry name" value="Succinyl-CoA synthetase domains"/>
    <property type="match status" value="2"/>
</dbReference>
<dbReference type="SUPFAM" id="SSF51735">
    <property type="entry name" value="NAD(P)-binding Rossmann-fold domains"/>
    <property type="match status" value="1"/>
</dbReference>
<dbReference type="GO" id="GO:0006099">
    <property type="term" value="P:tricarboxylic acid cycle"/>
    <property type="evidence" value="ECO:0007669"/>
    <property type="project" value="TreeGrafter"/>
</dbReference>
<feature type="domain" description="ATP-citrate synthase/succinyl-CoA ligase C-terminal" evidence="1">
    <location>
        <begin position="331"/>
        <end position="490"/>
    </location>
</feature>
<evidence type="ECO:0000313" key="3">
    <source>
        <dbReference type="Proteomes" id="UP000628079"/>
    </source>
</evidence>
<dbReference type="EMBL" id="BMEA01000002">
    <property type="protein sequence ID" value="GGB83542.1"/>
    <property type="molecule type" value="Genomic_DNA"/>
</dbReference>
<reference evidence="2" key="1">
    <citation type="journal article" date="2014" name="Int. J. Syst. Evol. Microbiol.">
        <title>Complete genome sequence of Corynebacterium casei LMG S-19264T (=DSM 44701T), isolated from a smear-ripened cheese.</title>
        <authorList>
            <consortium name="US DOE Joint Genome Institute (JGI-PGF)"/>
            <person name="Walter F."/>
            <person name="Albersmeier A."/>
            <person name="Kalinowski J."/>
            <person name="Ruckert C."/>
        </authorList>
    </citation>
    <scope>NUCLEOTIDE SEQUENCE</scope>
    <source>
        <strain evidence="2">CGMCC 1.10749</strain>
    </source>
</reference>
<comment type="caution">
    <text evidence="2">The sequence shown here is derived from an EMBL/GenBank/DDBJ whole genome shotgun (WGS) entry which is preliminary data.</text>
</comment>
<dbReference type="GO" id="GO:0004776">
    <property type="term" value="F:succinate-CoA ligase (GDP-forming) activity"/>
    <property type="evidence" value="ECO:0007669"/>
    <property type="project" value="TreeGrafter"/>
</dbReference>
<dbReference type="SUPFAM" id="SSF52210">
    <property type="entry name" value="Succinyl-CoA synthetase domains"/>
    <property type="match status" value="2"/>
</dbReference>
<dbReference type="InterPro" id="IPR036291">
    <property type="entry name" value="NAD(P)-bd_dom_sf"/>
</dbReference>
<organism evidence="2 3">
    <name type="scientific">Knoellia flava</name>
    <dbReference type="NCBI Taxonomy" id="913969"/>
    <lineage>
        <taxon>Bacteria</taxon>
        <taxon>Bacillati</taxon>
        <taxon>Actinomycetota</taxon>
        <taxon>Actinomycetes</taxon>
        <taxon>Micrococcales</taxon>
        <taxon>Intrasporangiaceae</taxon>
        <taxon>Knoellia</taxon>
    </lineage>
</organism>
<dbReference type="Proteomes" id="UP000628079">
    <property type="component" value="Unassembled WGS sequence"/>
</dbReference>
<gene>
    <name evidence="2" type="ORF">GCM10011314_23970</name>
</gene>
<dbReference type="GO" id="GO:0004775">
    <property type="term" value="F:succinate-CoA ligase (ADP-forming) activity"/>
    <property type="evidence" value="ECO:0007669"/>
    <property type="project" value="TreeGrafter"/>
</dbReference>
<dbReference type="Pfam" id="PF00549">
    <property type="entry name" value="Ligase_CoA"/>
    <property type="match status" value="1"/>
</dbReference>
<dbReference type="InterPro" id="IPR016102">
    <property type="entry name" value="Succinyl-CoA_synth-like"/>
</dbReference>
<evidence type="ECO:0000313" key="2">
    <source>
        <dbReference type="EMBL" id="GGB83542.1"/>
    </source>
</evidence>
<dbReference type="PANTHER" id="PTHR11117:SF24">
    <property type="entry name" value="PROTEIN FDRA"/>
    <property type="match status" value="1"/>
</dbReference>
<dbReference type="GO" id="GO:0009361">
    <property type="term" value="C:succinate-CoA ligase complex (ADP-forming)"/>
    <property type="evidence" value="ECO:0007669"/>
    <property type="project" value="TreeGrafter"/>
</dbReference>
<dbReference type="GO" id="GO:0005829">
    <property type="term" value="C:cytosol"/>
    <property type="evidence" value="ECO:0007669"/>
    <property type="project" value="TreeGrafter"/>
</dbReference>
<dbReference type="Gene3D" id="3.40.50.720">
    <property type="entry name" value="NAD(P)-binding Rossmann-like Domain"/>
    <property type="match status" value="1"/>
</dbReference>
<reference evidence="2" key="2">
    <citation type="submission" date="2020-09" db="EMBL/GenBank/DDBJ databases">
        <authorList>
            <person name="Sun Q."/>
            <person name="Zhou Y."/>
        </authorList>
    </citation>
    <scope>NUCLEOTIDE SEQUENCE</scope>
    <source>
        <strain evidence="2">CGMCC 1.10749</strain>
    </source>
</reference>
<dbReference type="AlphaFoldDB" id="A0A8H9FVE3"/>
<sequence length="498" mass="50016">MSVTHVDVRRGAYHDSVTLLQVSRTVADVDGVEAAQVAMATELNVEVLGSMGFDVPEGAGANDLVVAVRAADDAGVAAGIAAAESALAARSATQSGGFGDAPAPRTTAAAVRAGDADIALISVPGRFAAAEALDAIATGASVMLFSDNVPVEDEVRLKDAAAAADVLVMGPDCGTAVVSGVALGFANVVGAGPIGMVAASGTGAQQVMCLLDAAGVGISHCLGVGGRDLKNAVGARSTRQALAALAADPSTTSVVVVSKPPDEEVLTDLEAYAGGLGLPVRWATLGAGRPDLTSAVEALLEAEGHEVPQWPAWVADGDPAAGSVEGSLRGLFCGGTLADDSMLLAADALGDIRSNIPLRDDLALGADLRDDGHLVIDFGDDGLTQGRAHPMIDPTLRMERIAAEASDPTCGVLLLDLVLGHGAHQDPAGELADAIREAKHTARDGGRHLPVVVSVTGTESDPQGLTRTAETLAAAGASVFLSNRDATRHALSFLGSAR</sequence>
<accession>A0A8H9FVE3</accession>
<proteinExistence type="predicted"/>
<dbReference type="RefSeq" id="WP_035946763.1">
    <property type="nucleotide sequence ID" value="NZ_BMEA01000002.1"/>
</dbReference>
<dbReference type="InterPro" id="IPR005811">
    <property type="entry name" value="SUCC_ACL_C"/>
</dbReference>
<dbReference type="PANTHER" id="PTHR11117">
    <property type="entry name" value="SUCCINYL-COA LIGASE SUBUNIT ALPHA"/>
    <property type="match status" value="1"/>
</dbReference>
<name>A0A8H9FVE3_9MICO</name>